<sequence length="65" mass="7211">MKKVYETPTIEYDDFELDSLVCANLYGSNHNKRSTEFYAIGGGTGLSSSDERTMKDAYGSFDNLG</sequence>
<evidence type="ECO:0000313" key="2">
    <source>
        <dbReference type="Proteomes" id="UP001478133"/>
    </source>
</evidence>
<dbReference type="RefSeq" id="WP_211147648.1">
    <property type="nucleotide sequence ID" value="NZ_JBBMEY010000015.1"/>
</dbReference>
<evidence type="ECO:0008006" key="3">
    <source>
        <dbReference type="Google" id="ProtNLM"/>
    </source>
</evidence>
<dbReference type="Proteomes" id="UP001478133">
    <property type="component" value="Unassembled WGS sequence"/>
</dbReference>
<evidence type="ECO:0000313" key="1">
    <source>
        <dbReference type="EMBL" id="MEQ2565160.1"/>
    </source>
</evidence>
<gene>
    <name evidence="1" type="ORF">ABFO16_02785</name>
</gene>
<protein>
    <recommendedName>
        <fullName evidence="3">Lasso RiPP family leader peptide-containing protein</fullName>
    </recommendedName>
</protein>
<comment type="caution">
    <text evidence="1">The sequence shown here is derived from an EMBL/GenBank/DDBJ whole genome shotgun (WGS) entry which is preliminary data.</text>
</comment>
<dbReference type="EMBL" id="JBBMFI010000006">
    <property type="protein sequence ID" value="MEQ2565160.1"/>
    <property type="molecule type" value="Genomic_DNA"/>
</dbReference>
<proteinExistence type="predicted"/>
<name>A0ABV1HS67_9FIRM</name>
<reference evidence="1 2" key="1">
    <citation type="submission" date="2024-03" db="EMBL/GenBank/DDBJ databases">
        <title>Human intestinal bacterial collection.</title>
        <authorList>
            <person name="Pauvert C."/>
            <person name="Hitch T.C.A."/>
            <person name="Clavel T."/>
        </authorList>
    </citation>
    <scope>NUCLEOTIDE SEQUENCE [LARGE SCALE GENOMIC DNA]</scope>
    <source>
        <strain evidence="1 2">CLA-AP-H18</strain>
    </source>
</reference>
<accession>A0ABV1HS67</accession>
<organism evidence="1 2">
    <name type="scientific">Ruminococcoides intestinihominis</name>
    <dbReference type="NCBI Taxonomy" id="3133161"/>
    <lineage>
        <taxon>Bacteria</taxon>
        <taxon>Bacillati</taxon>
        <taxon>Bacillota</taxon>
        <taxon>Clostridia</taxon>
        <taxon>Eubacteriales</taxon>
        <taxon>Oscillospiraceae</taxon>
        <taxon>Ruminococcoides</taxon>
    </lineage>
</organism>
<keyword evidence="2" id="KW-1185">Reference proteome</keyword>